<keyword evidence="2 5" id="KW-0808">Transferase</keyword>
<dbReference type="AlphaFoldDB" id="A0A2P2C9T5"/>
<feature type="domain" description="Phosphoribosyltransferase" evidence="4">
    <location>
        <begin position="40"/>
        <end position="179"/>
    </location>
</feature>
<dbReference type="EMBL" id="CZKB01000008">
    <property type="protein sequence ID" value="CUR58768.1"/>
    <property type="molecule type" value="Genomic_DNA"/>
</dbReference>
<dbReference type="GO" id="GO:0016757">
    <property type="term" value="F:glycosyltransferase activity"/>
    <property type="evidence" value="ECO:0007669"/>
    <property type="project" value="UniProtKB-KW"/>
</dbReference>
<dbReference type="InterPro" id="IPR029057">
    <property type="entry name" value="PRTase-like"/>
</dbReference>
<name>A0A2P2C9T5_9ZZZZ</name>
<feature type="compositionally biased region" description="Gly residues" evidence="3">
    <location>
        <begin position="1"/>
        <end position="11"/>
    </location>
</feature>
<evidence type="ECO:0000313" key="5">
    <source>
        <dbReference type="EMBL" id="CUR58768.1"/>
    </source>
</evidence>
<organism evidence="5">
    <name type="scientific">metagenome</name>
    <dbReference type="NCBI Taxonomy" id="256318"/>
    <lineage>
        <taxon>unclassified sequences</taxon>
        <taxon>metagenomes</taxon>
    </lineage>
</organism>
<evidence type="ECO:0000259" key="4">
    <source>
        <dbReference type="Pfam" id="PF00156"/>
    </source>
</evidence>
<sequence>MGAGSDDGSGGRTRAASTAERGEWCDGAVSNEREVLTYELFGTATRELAQAVADSGFRPDMILSIARGGLGLGMGLGYALAVKNLSVINVEFYTGVDQRLDVPIMLPPTPAAVDLSGLKVLIADDVADTGRTLELVHQFCEGSVAEARTVVIYEKPQSVIKPDYAWRLTERWIDFPWSVLPPVVDPDALAH</sequence>
<dbReference type="PANTHER" id="PTHR43363:SF1">
    <property type="entry name" value="HYPOXANTHINE-GUANINE PHOSPHORIBOSYLTRANSFERASE"/>
    <property type="match status" value="1"/>
</dbReference>
<feature type="region of interest" description="Disordered" evidence="3">
    <location>
        <begin position="1"/>
        <end position="21"/>
    </location>
</feature>
<keyword evidence="1 5" id="KW-0328">Glycosyltransferase</keyword>
<proteinExistence type="predicted"/>
<dbReference type="CDD" id="cd06223">
    <property type="entry name" value="PRTases_typeI"/>
    <property type="match status" value="1"/>
</dbReference>
<dbReference type="SUPFAM" id="SSF53271">
    <property type="entry name" value="PRTase-like"/>
    <property type="match status" value="1"/>
</dbReference>
<dbReference type="Gene3D" id="3.40.50.2020">
    <property type="match status" value="1"/>
</dbReference>
<evidence type="ECO:0000256" key="1">
    <source>
        <dbReference type="ARBA" id="ARBA00022676"/>
    </source>
</evidence>
<evidence type="ECO:0000256" key="2">
    <source>
        <dbReference type="ARBA" id="ARBA00022679"/>
    </source>
</evidence>
<evidence type="ECO:0000256" key="3">
    <source>
        <dbReference type="SAM" id="MobiDB-lite"/>
    </source>
</evidence>
<dbReference type="InterPro" id="IPR000836">
    <property type="entry name" value="PRTase_dom"/>
</dbReference>
<reference evidence="5" key="1">
    <citation type="submission" date="2015-08" db="EMBL/GenBank/DDBJ databases">
        <authorList>
            <person name="Babu N.S."/>
            <person name="Beckwith C.J."/>
            <person name="Beseler K.G."/>
            <person name="Brison A."/>
            <person name="Carone J.V."/>
            <person name="Caskin T.P."/>
            <person name="Diamond M."/>
            <person name="Durham M.E."/>
            <person name="Foxe J.M."/>
            <person name="Go M."/>
            <person name="Henderson B.A."/>
            <person name="Jones I.B."/>
            <person name="McGettigan J.A."/>
            <person name="Micheletti S.J."/>
            <person name="Nasrallah M.E."/>
            <person name="Ortiz D."/>
            <person name="Piller C.R."/>
            <person name="Privatt S.R."/>
            <person name="Schneider S.L."/>
            <person name="Sharp S."/>
            <person name="Smith T.C."/>
            <person name="Stanton J.D."/>
            <person name="Ullery H.E."/>
            <person name="Wilson R.J."/>
            <person name="Serrano M.G."/>
            <person name="Buck G."/>
            <person name="Lee V."/>
            <person name="Wang Y."/>
            <person name="Carvalho R."/>
            <person name="Voegtly L."/>
            <person name="Shi R."/>
            <person name="Duckworth R."/>
            <person name="Johnson A."/>
            <person name="Loviza R."/>
            <person name="Walstead R."/>
            <person name="Shah Z."/>
            <person name="Kiflezghi M."/>
            <person name="Wade K."/>
            <person name="Ball S.L."/>
            <person name="Bradley K.W."/>
            <person name="Asai D.J."/>
            <person name="Bowman C.A."/>
            <person name="Russell D.A."/>
            <person name="Pope W.H."/>
            <person name="Jacobs-Sera D."/>
            <person name="Hendrix R.W."/>
            <person name="Hatfull G.F."/>
        </authorList>
    </citation>
    <scope>NUCLEOTIDE SEQUENCE</scope>
</reference>
<gene>
    <name evidence="5" type="ORF">NOCA1160048</name>
</gene>
<dbReference type="Pfam" id="PF00156">
    <property type="entry name" value="Pribosyltran"/>
    <property type="match status" value="1"/>
</dbReference>
<dbReference type="PANTHER" id="PTHR43363">
    <property type="entry name" value="HYPOXANTHINE PHOSPHORIBOSYLTRANSFERASE"/>
    <property type="match status" value="1"/>
</dbReference>
<accession>A0A2P2C9T5</accession>
<protein>
    <submittedName>
        <fullName evidence="5">Purine phosphoribosyltransferase</fullName>
    </submittedName>
</protein>